<dbReference type="CDD" id="cd00067">
    <property type="entry name" value="GAL4"/>
    <property type="match status" value="1"/>
</dbReference>
<dbReference type="PROSITE" id="PS00463">
    <property type="entry name" value="ZN2_CY6_FUNGAL_1"/>
    <property type="match status" value="1"/>
</dbReference>
<reference evidence="4 5" key="1">
    <citation type="submission" date="2020-03" db="EMBL/GenBank/DDBJ databases">
        <title>Draft Genome Sequence of Cudoniella acicularis.</title>
        <authorList>
            <person name="Buettner E."/>
            <person name="Kellner H."/>
        </authorList>
    </citation>
    <scope>NUCLEOTIDE SEQUENCE [LARGE SCALE GENOMIC DNA]</scope>
    <source>
        <strain evidence="4 5">DSM 108380</strain>
    </source>
</reference>
<dbReference type="InterPro" id="IPR053181">
    <property type="entry name" value="EcdB-like_regulator"/>
</dbReference>
<gene>
    <name evidence="4" type="ORF">G7Y89_g8977</name>
</gene>
<comment type="caution">
    <text evidence="4">The sequence shown here is derived from an EMBL/GenBank/DDBJ whole genome shotgun (WGS) entry which is preliminary data.</text>
</comment>
<dbReference type="EMBL" id="JAAMPI010000711">
    <property type="protein sequence ID" value="KAF4629171.1"/>
    <property type="molecule type" value="Genomic_DNA"/>
</dbReference>
<feature type="domain" description="Zn(2)-C6 fungal-type" evidence="3">
    <location>
        <begin position="206"/>
        <end position="236"/>
    </location>
</feature>
<feature type="compositionally biased region" description="Acidic residues" evidence="2">
    <location>
        <begin position="345"/>
        <end position="354"/>
    </location>
</feature>
<feature type="compositionally biased region" description="Polar residues" evidence="2">
    <location>
        <begin position="436"/>
        <end position="447"/>
    </location>
</feature>
<feature type="compositionally biased region" description="Low complexity" evidence="2">
    <location>
        <begin position="637"/>
        <end position="646"/>
    </location>
</feature>
<dbReference type="OrthoDB" id="5244761at2759"/>
<evidence type="ECO:0000313" key="4">
    <source>
        <dbReference type="EMBL" id="KAF4629171.1"/>
    </source>
</evidence>
<dbReference type="Gene3D" id="4.10.240.10">
    <property type="entry name" value="Zn(2)-C6 fungal-type DNA-binding domain"/>
    <property type="match status" value="1"/>
</dbReference>
<accession>A0A8H4W0I8</accession>
<evidence type="ECO:0000259" key="3">
    <source>
        <dbReference type="PROSITE" id="PS50048"/>
    </source>
</evidence>
<dbReference type="PROSITE" id="PS50048">
    <property type="entry name" value="ZN2_CY6_FUNGAL_2"/>
    <property type="match status" value="1"/>
</dbReference>
<dbReference type="PANTHER" id="PTHR47785:SF4">
    <property type="entry name" value="ZN(II)2CYS6 TRANSCRIPTION FACTOR (EUROFUNG)"/>
    <property type="match status" value="1"/>
</dbReference>
<feature type="compositionally biased region" description="Basic and acidic residues" evidence="2">
    <location>
        <begin position="97"/>
        <end position="109"/>
    </location>
</feature>
<name>A0A8H4W0I8_9HELO</name>
<dbReference type="GO" id="GO:0000981">
    <property type="term" value="F:DNA-binding transcription factor activity, RNA polymerase II-specific"/>
    <property type="evidence" value="ECO:0007669"/>
    <property type="project" value="InterPro"/>
</dbReference>
<dbReference type="SMART" id="SM00066">
    <property type="entry name" value="GAL4"/>
    <property type="match status" value="1"/>
</dbReference>
<evidence type="ECO:0000256" key="1">
    <source>
        <dbReference type="ARBA" id="ARBA00023242"/>
    </source>
</evidence>
<dbReference type="SUPFAM" id="SSF57701">
    <property type="entry name" value="Zn2/Cys6 DNA-binding domain"/>
    <property type="match status" value="1"/>
</dbReference>
<feature type="region of interest" description="Disordered" evidence="2">
    <location>
        <begin position="307"/>
        <end position="366"/>
    </location>
</feature>
<feature type="region of interest" description="Disordered" evidence="2">
    <location>
        <begin position="1"/>
        <end position="161"/>
    </location>
</feature>
<feature type="compositionally biased region" description="Polar residues" evidence="2">
    <location>
        <begin position="312"/>
        <end position="329"/>
    </location>
</feature>
<sequence length="1086" mass="119390">MMDSGPESKRPRLTGPGPGQWPPTEASRQLPPVPAGAPYHTTPFSRPPEPPHHLDRRSSGHAEHPPYEHQDPRRPGSGPSHGYHHHPSTFPAQRGEAMVKRDPSDEPPHYRPPSTGAITESNPNAPPGHEPARYLPPFEPQPAYPRSSFPPPPSPMTASEPYGAIHYANSTAGPRDVFPSVSYPSASSSQNAQGKQIRKATRAAQACDSCRALKAKCDEGRPGCGTCREKGTECRYRDPPPKQQDKTSADILDTLMRIESSMQGIQGDMKNMKKVQDILMQALPASAEARLKQETQESLPNSIGEFIRPSVGSESQALPSTESPYSTTPGHMRIPERQDPLQHGEEEEEEEEGGDPGPLKAPSIPVNHTTGAARLLLVGPIAEMCHDIMKNAKIKNEKYPIIQEEKRGLLRLYGRGEGTDAPPGYDRDPLIDHGSESTSGDTNSDVSSPAGEEWGQLGGLTPPGNPPPEFTRGSINIEGMPDLSREKVLELVKSYKKHINNMHPILIPSRLDVLVETFLKSTPESQAKSKHISSVVSAGYPQHTSVSAGFVGNPQSPGNKRKRSPALAEYPEVPNHHDVKPGHPFRSISSALVLLVLALGQISLHKGKIPECVPDRDHDGSWANSPIIRNGHPPSPLQSSPSMSTPMGIPSPQETDRMQPRSRRTSIEAAYAPKSVNTRPKNLDVIPGLFYFALATDIIGNQLGGNSLQHVHVNVLAGLYHGQLARVMESHAYIHQACRSLQVILRPKLDRFKKIKADGLIVPAKDNPLVIAFWTCLQLESDIVAELPCPHSGILTYEDDMPSPNFQAASDIDGFEATVMESYGAQLFLRKHLNQLHNMFYRPENDSQFPSVYAGKEPRHFPTIEACQENLNSVSTFAPHMAWNENDPPADNILEARLRAKYYGAQVITYRHFVLKILEHSATQKSIPGEQISTEFKTGIEVPSINRNATRKEEIDPKVLQYAKFCIKALIKSTTAFHGLGDPGRDRIIVTNIWGTAHAQWGNILTLQAAFKDPILHELIDERELRDLLEKTIAFLKLVSHNSSALHIDLRILQHTGQLNNLLPTHSQAVNESSSFSSTSGETGRH</sequence>
<dbReference type="AlphaFoldDB" id="A0A8H4W0I8"/>
<feature type="region of interest" description="Disordered" evidence="2">
    <location>
        <begin position="178"/>
        <end position="197"/>
    </location>
</feature>
<feature type="region of interest" description="Disordered" evidence="2">
    <location>
        <begin position="609"/>
        <end position="668"/>
    </location>
</feature>
<dbReference type="InterPro" id="IPR036864">
    <property type="entry name" value="Zn2-C6_fun-type_DNA-bd_sf"/>
</dbReference>
<evidence type="ECO:0000313" key="5">
    <source>
        <dbReference type="Proteomes" id="UP000566819"/>
    </source>
</evidence>
<feature type="compositionally biased region" description="Basic and acidic residues" evidence="2">
    <location>
        <begin position="49"/>
        <end position="74"/>
    </location>
</feature>
<dbReference type="PANTHER" id="PTHR47785">
    <property type="entry name" value="ZN(II)2CYS6 TRANSCRIPTION FACTOR (EUROFUNG)-RELATED-RELATED"/>
    <property type="match status" value="1"/>
</dbReference>
<evidence type="ECO:0000256" key="2">
    <source>
        <dbReference type="SAM" id="MobiDB-lite"/>
    </source>
</evidence>
<dbReference type="GO" id="GO:0008270">
    <property type="term" value="F:zinc ion binding"/>
    <property type="evidence" value="ECO:0007669"/>
    <property type="project" value="InterPro"/>
</dbReference>
<feature type="region of interest" description="Disordered" evidence="2">
    <location>
        <begin position="414"/>
        <end position="472"/>
    </location>
</feature>
<feature type="compositionally biased region" description="Basic and acidic residues" evidence="2">
    <location>
        <begin position="1"/>
        <end position="10"/>
    </location>
</feature>
<feature type="compositionally biased region" description="Pro residues" evidence="2">
    <location>
        <begin position="137"/>
        <end position="155"/>
    </location>
</feature>
<feature type="compositionally biased region" description="Basic and acidic residues" evidence="2">
    <location>
        <begin position="425"/>
        <end position="435"/>
    </location>
</feature>
<proteinExistence type="predicted"/>
<feature type="compositionally biased region" description="Basic and acidic residues" evidence="2">
    <location>
        <begin position="333"/>
        <end position="344"/>
    </location>
</feature>
<protein>
    <recommendedName>
        <fullName evidence="3">Zn(2)-C6 fungal-type domain-containing protein</fullName>
    </recommendedName>
</protein>
<feature type="compositionally biased region" description="Low complexity" evidence="2">
    <location>
        <begin position="180"/>
        <end position="189"/>
    </location>
</feature>
<keyword evidence="5" id="KW-1185">Reference proteome</keyword>
<dbReference type="InterPro" id="IPR001138">
    <property type="entry name" value="Zn2Cys6_DnaBD"/>
</dbReference>
<organism evidence="4 5">
    <name type="scientific">Cudoniella acicularis</name>
    <dbReference type="NCBI Taxonomy" id="354080"/>
    <lineage>
        <taxon>Eukaryota</taxon>
        <taxon>Fungi</taxon>
        <taxon>Dikarya</taxon>
        <taxon>Ascomycota</taxon>
        <taxon>Pezizomycotina</taxon>
        <taxon>Leotiomycetes</taxon>
        <taxon>Helotiales</taxon>
        <taxon>Tricladiaceae</taxon>
        <taxon>Cudoniella</taxon>
    </lineage>
</organism>
<dbReference type="Proteomes" id="UP000566819">
    <property type="component" value="Unassembled WGS sequence"/>
</dbReference>
<keyword evidence="1" id="KW-0539">Nucleus</keyword>
<dbReference type="Pfam" id="PF00172">
    <property type="entry name" value="Zn_clus"/>
    <property type="match status" value="1"/>
</dbReference>